<dbReference type="Proteomes" id="UP001225378">
    <property type="component" value="Chromosome"/>
</dbReference>
<dbReference type="RefSeq" id="WP_305907810.1">
    <property type="nucleotide sequence ID" value="NZ_CP157743.1"/>
</dbReference>
<evidence type="ECO:0000313" key="2">
    <source>
        <dbReference type="Proteomes" id="UP001225378"/>
    </source>
</evidence>
<reference evidence="1 2" key="1">
    <citation type="journal article" date="2024" name="Microbiology">
        <title>Methylomarinum rosea sp. nov., a novel halophilic methanotrophic bacterium from the hypersaline Lake Elton.</title>
        <authorList>
            <person name="Suleimanov R.Z."/>
            <person name="Oshkin I.Y."/>
            <person name="Danilova O.V."/>
            <person name="Suzina N.E."/>
            <person name="Dedysh S.N."/>
        </authorList>
    </citation>
    <scope>NUCLEOTIDE SEQUENCE [LARGE SCALE GENOMIC DNA]</scope>
    <source>
        <strain evidence="1 2">Ch1-1</strain>
    </source>
</reference>
<name>A0AAU7NR76_9GAMM</name>
<proteinExistence type="predicted"/>
<gene>
    <name evidence="1" type="ORF">Q9L42_013870</name>
</gene>
<sequence>MFTDCPVSVKPSLAIGIGLKAIDAGYKVSFNTPLGRFMLGGESYRLKTKLIQSS</sequence>
<accession>A0AAU7NR76</accession>
<dbReference type="EMBL" id="CP157743">
    <property type="protein sequence ID" value="XBS19443.1"/>
    <property type="molecule type" value="Genomic_DNA"/>
</dbReference>
<evidence type="ECO:0000313" key="1">
    <source>
        <dbReference type="EMBL" id="XBS19443.1"/>
    </source>
</evidence>
<organism evidence="1 2">
    <name type="scientific">Methylomarinum roseum</name>
    <dbReference type="NCBI Taxonomy" id="3067653"/>
    <lineage>
        <taxon>Bacteria</taxon>
        <taxon>Pseudomonadati</taxon>
        <taxon>Pseudomonadota</taxon>
        <taxon>Gammaproteobacteria</taxon>
        <taxon>Methylococcales</taxon>
        <taxon>Methylococcaceae</taxon>
        <taxon>Methylomarinum</taxon>
    </lineage>
</organism>
<keyword evidence="2" id="KW-1185">Reference proteome</keyword>
<dbReference type="KEGG" id="mech:Q9L42_013870"/>
<dbReference type="AlphaFoldDB" id="A0AAU7NR76"/>
<protein>
    <submittedName>
        <fullName evidence="1">Uncharacterized protein</fullName>
    </submittedName>
</protein>